<dbReference type="KEGG" id="mmag:MMAD_52960"/>
<keyword evidence="2 4" id="KW-0808">Transferase</keyword>
<sequence length="230" mass="24258">MSGVTVESMAEPDPRALDDMFTRLLHTEDAALTAARESAVAAGMPQIEVSAQHAKLLTLLARSTRATRVLEIGTLAGYSTIALARGVGPAGRVVTLEFAQAHADVARANLDRAGVGDRVEIVVGAALDSLPVLADRGDRFDFFFVDADKENNSSYVEWAVRLATPGAVVVVDNIARMGRVLDPAPDDEQATAVKEMFAMMGAHPRLETAAIQTVGTKGWDGFAVAVVGAE</sequence>
<gene>
    <name evidence="4" type="ORF">MMAD_52960</name>
</gene>
<proteinExistence type="predicted"/>
<dbReference type="InterPro" id="IPR050362">
    <property type="entry name" value="Cation-dep_OMT"/>
</dbReference>
<dbReference type="SUPFAM" id="SSF53335">
    <property type="entry name" value="S-adenosyl-L-methionine-dependent methyltransferases"/>
    <property type="match status" value="1"/>
</dbReference>
<name>A0A7I7XP22_9MYCO</name>
<dbReference type="Proteomes" id="UP000466517">
    <property type="component" value="Chromosome"/>
</dbReference>
<dbReference type="EMBL" id="AP022610">
    <property type="protein sequence ID" value="BBZ31001.1"/>
    <property type="molecule type" value="Genomic_DNA"/>
</dbReference>
<dbReference type="InterPro" id="IPR002935">
    <property type="entry name" value="SAM_O-MeTrfase"/>
</dbReference>
<accession>A0A7I7XP22</accession>
<evidence type="ECO:0000256" key="1">
    <source>
        <dbReference type="ARBA" id="ARBA00022603"/>
    </source>
</evidence>
<keyword evidence="3" id="KW-0949">S-adenosyl-L-methionine</keyword>
<protein>
    <submittedName>
        <fullName evidence="4">O-methyltransferase</fullName>
    </submittedName>
</protein>
<dbReference type="AlphaFoldDB" id="A0A7I7XP22"/>
<dbReference type="GO" id="GO:0008757">
    <property type="term" value="F:S-adenosylmethionine-dependent methyltransferase activity"/>
    <property type="evidence" value="ECO:0007669"/>
    <property type="project" value="TreeGrafter"/>
</dbReference>
<dbReference type="PANTHER" id="PTHR10509">
    <property type="entry name" value="O-METHYLTRANSFERASE-RELATED"/>
    <property type="match status" value="1"/>
</dbReference>
<keyword evidence="1 4" id="KW-0489">Methyltransferase</keyword>
<evidence type="ECO:0000256" key="3">
    <source>
        <dbReference type="ARBA" id="ARBA00022691"/>
    </source>
</evidence>
<keyword evidence="5" id="KW-1185">Reference proteome</keyword>
<dbReference type="Pfam" id="PF01596">
    <property type="entry name" value="Methyltransf_3"/>
    <property type="match status" value="1"/>
</dbReference>
<dbReference type="GO" id="GO:0008171">
    <property type="term" value="F:O-methyltransferase activity"/>
    <property type="evidence" value="ECO:0007669"/>
    <property type="project" value="InterPro"/>
</dbReference>
<evidence type="ECO:0000256" key="2">
    <source>
        <dbReference type="ARBA" id="ARBA00022679"/>
    </source>
</evidence>
<evidence type="ECO:0000313" key="5">
    <source>
        <dbReference type="Proteomes" id="UP000466517"/>
    </source>
</evidence>
<dbReference type="PROSITE" id="PS51682">
    <property type="entry name" value="SAM_OMT_I"/>
    <property type="match status" value="1"/>
</dbReference>
<organism evidence="4 5">
    <name type="scientific">Mycolicibacterium madagascariense</name>
    <dbReference type="NCBI Taxonomy" id="212765"/>
    <lineage>
        <taxon>Bacteria</taxon>
        <taxon>Bacillati</taxon>
        <taxon>Actinomycetota</taxon>
        <taxon>Actinomycetes</taxon>
        <taxon>Mycobacteriales</taxon>
        <taxon>Mycobacteriaceae</taxon>
        <taxon>Mycolicibacterium</taxon>
    </lineage>
</organism>
<dbReference type="Gene3D" id="3.40.50.150">
    <property type="entry name" value="Vaccinia Virus protein VP39"/>
    <property type="match status" value="1"/>
</dbReference>
<reference evidence="4 5" key="1">
    <citation type="journal article" date="2019" name="Emerg. Microbes Infect.">
        <title>Comprehensive subspecies identification of 175 nontuberculous mycobacteria species based on 7547 genomic profiles.</title>
        <authorList>
            <person name="Matsumoto Y."/>
            <person name="Kinjo T."/>
            <person name="Motooka D."/>
            <person name="Nabeya D."/>
            <person name="Jung N."/>
            <person name="Uechi K."/>
            <person name="Horii T."/>
            <person name="Iida T."/>
            <person name="Fujita J."/>
            <person name="Nakamura S."/>
        </authorList>
    </citation>
    <scope>NUCLEOTIDE SEQUENCE [LARGE SCALE GENOMIC DNA]</scope>
    <source>
        <strain evidence="4 5">JCM 13574</strain>
    </source>
</reference>
<dbReference type="InterPro" id="IPR029063">
    <property type="entry name" value="SAM-dependent_MTases_sf"/>
</dbReference>
<dbReference type="CDD" id="cd02440">
    <property type="entry name" value="AdoMet_MTases"/>
    <property type="match status" value="1"/>
</dbReference>
<dbReference type="GO" id="GO:0032259">
    <property type="term" value="P:methylation"/>
    <property type="evidence" value="ECO:0007669"/>
    <property type="project" value="UniProtKB-KW"/>
</dbReference>
<evidence type="ECO:0000313" key="4">
    <source>
        <dbReference type="EMBL" id="BBZ31001.1"/>
    </source>
</evidence>
<dbReference type="PANTHER" id="PTHR10509:SF14">
    <property type="entry name" value="CAFFEOYL-COA O-METHYLTRANSFERASE 3-RELATED"/>
    <property type="match status" value="1"/>
</dbReference>